<comment type="caution">
    <text evidence="2">The sequence shown here is derived from an EMBL/GenBank/DDBJ whole genome shotgun (WGS) entry which is preliminary data.</text>
</comment>
<sequence>MRVVRFPALLAGLAFLVSFVWVSAGRTQPPEKAAPPEASYVGSEACASCHDTQFHTYSKYSKKAHSSKSIQIMASDLTEEELRGCYGCHTTGYGKPGGFVSFTATPGLANAGCEVCHGPGSAHAESGGDASLIKGKLTMADCETCHSAERVAAFNFKPMLYAGAH</sequence>
<evidence type="ECO:0000259" key="1">
    <source>
        <dbReference type="Pfam" id="PF13435"/>
    </source>
</evidence>
<evidence type="ECO:0000313" key="3">
    <source>
        <dbReference type="Proteomes" id="UP000469724"/>
    </source>
</evidence>
<dbReference type="InterPro" id="IPR036280">
    <property type="entry name" value="Multihaem_cyt_sf"/>
</dbReference>
<dbReference type="InterPro" id="IPR023155">
    <property type="entry name" value="Cyt_c-552/4"/>
</dbReference>
<dbReference type="Pfam" id="PF13435">
    <property type="entry name" value="Cytochrome_C554"/>
    <property type="match status" value="1"/>
</dbReference>
<dbReference type="EMBL" id="JAAGRQ010000015">
    <property type="protein sequence ID" value="NDY56187.1"/>
    <property type="molecule type" value="Genomic_DNA"/>
</dbReference>
<name>A0A7K3NJB1_9BACT</name>
<organism evidence="2 3">
    <name type="scientific">Desulfolutivibrio sulfodismutans</name>
    <dbReference type="NCBI Taxonomy" id="63561"/>
    <lineage>
        <taxon>Bacteria</taxon>
        <taxon>Pseudomonadati</taxon>
        <taxon>Thermodesulfobacteriota</taxon>
        <taxon>Desulfovibrionia</taxon>
        <taxon>Desulfovibrionales</taxon>
        <taxon>Desulfovibrionaceae</taxon>
        <taxon>Desulfolutivibrio</taxon>
    </lineage>
</organism>
<gene>
    <name evidence="2" type="ORF">G3N56_05425</name>
</gene>
<protein>
    <submittedName>
        <fullName evidence="2">Cytochrome C</fullName>
    </submittedName>
</protein>
<dbReference type="SUPFAM" id="SSF48695">
    <property type="entry name" value="Multiheme cytochromes"/>
    <property type="match status" value="1"/>
</dbReference>
<evidence type="ECO:0000313" key="2">
    <source>
        <dbReference type="EMBL" id="NDY56187.1"/>
    </source>
</evidence>
<accession>A0A7K3NJB1</accession>
<keyword evidence="3" id="KW-1185">Reference proteome</keyword>
<dbReference type="Gene3D" id="1.10.1130.10">
    <property type="entry name" value="Flavocytochrome C3, Chain A"/>
    <property type="match status" value="1"/>
</dbReference>
<dbReference type="RefSeq" id="WP_163301240.1">
    <property type="nucleotide sequence ID" value="NZ_JAAGRQ010000015.1"/>
</dbReference>
<reference evidence="2 3" key="1">
    <citation type="submission" date="2020-02" db="EMBL/GenBank/DDBJ databases">
        <title>Comparative genomics of sulfur disproportionating microorganisms.</title>
        <authorList>
            <person name="Ward L.M."/>
            <person name="Bertran E."/>
            <person name="Johnston D.T."/>
        </authorList>
    </citation>
    <scope>NUCLEOTIDE SEQUENCE [LARGE SCALE GENOMIC DNA]</scope>
    <source>
        <strain evidence="2 3">DSM 3696</strain>
    </source>
</reference>
<dbReference type="Proteomes" id="UP000469724">
    <property type="component" value="Unassembled WGS sequence"/>
</dbReference>
<dbReference type="AlphaFoldDB" id="A0A7K3NJB1"/>
<proteinExistence type="predicted"/>
<feature type="domain" description="Cytochrome c-552/4" evidence="1">
    <location>
        <begin position="45"/>
        <end position="118"/>
    </location>
</feature>